<evidence type="ECO:0000313" key="2">
    <source>
        <dbReference type="Proteomes" id="UP000887013"/>
    </source>
</evidence>
<name>A0A8X6U070_NEPPI</name>
<dbReference type="AlphaFoldDB" id="A0A8X6U070"/>
<gene>
    <name evidence="1" type="ORF">NPIL_42791</name>
</gene>
<sequence length="128" mass="14530">MIPGPVCYWNLGVIVIVRIVPSFRLAGWDLGRKNFPPDAAGDLRDRCPRKRRNDRAVWIYLLVAGFGIMRPQKEVDCGQASPVVPMRGSVIHNFVVDSQRKGCLLYTRSVSNIFIRLNSSSHSDIREY</sequence>
<keyword evidence="2" id="KW-1185">Reference proteome</keyword>
<accession>A0A8X6U070</accession>
<protein>
    <submittedName>
        <fullName evidence="1">Uncharacterized protein</fullName>
    </submittedName>
</protein>
<reference evidence="1" key="1">
    <citation type="submission" date="2020-08" db="EMBL/GenBank/DDBJ databases">
        <title>Multicomponent nature underlies the extraordinary mechanical properties of spider dragline silk.</title>
        <authorList>
            <person name="Kono N."/>
            <person name="Nakamura H."/>
            <person name="Mori M."/>
            <person name="Yoshida Y."/>
            <person name="Ohtoshi R."/>
            <person name="Malay A.D."/>
            <person name="Moran D.A.P."/>
            <person name="Tomita M."/>
            <person name="Numata K."/>
            <person name="Arakawa K."/>
        </authorList>
    </citation>
    <scope>NUCLEOTIDE SEQUENCE</scope>
</reference>
<evidence type="ECO:0000313" key="1">
    <source>
        <dbReference type="EMBL" id="GFT76424.1"/>
    </source>
</evidence>
<dbReference type="OrthoDB" id="10487659at2759"/>
<comment type="caution">
    <text evidence="1">The sequence shown here is derived from an EMBL/GenBank/DDBJ whole genome shotgun (WGS) entry which is preliminary data.</text>
</comment>
<dbReference type="EMBL" id="BMAW01022130">
    <property type="protein sequence ID" value="GFT76424.1"/>
    <property type="molecule type" value="Genomic_DNA"/>
</dbReference>
<organism evidence="1 2">
    <name type="scientific">Nephila pilipes</name>
    <name type="common">Giant wood spider</name>
    <name type="synonym">Nephila maculata</name>
    <dbReference type="NCBI Taxonomy" id="299642"/>
    <lineage>
        <taxon>Eukaryota</taxon>
        <taxon>Metazoa</taxon>
        <taxon>Ecdysozoa</taxon>
        <taxon>Arthropoda</taxon>
        <taxon>Chelicerata</taxon>
        <taxon>Arachnida</taxon>
        <taxon>Araneae</taxon>
        <taxon>Araneomorphae</taxon>
        <taxon>Entelegynae</taxon>
        <taxon>Araneoidea</taxon>
        <taxon>Nephilidae</taxon>
        <taxon>Nephila</taxon>
    </lineage>
</organism>
<proteinExistence type="predicted"/>
<dbReference type="Proteomes" id="UP000887013">
    <property type="component" value="Unassembled WGS sequence"/>
</dbReference>